<name>A0A0G1RUB8_9BACT</name>
<gene>
    <name evidence="1" type="ORF">UX85_C0007G0009</name>
</gene>
<reference evidence="1 2" key="1">
    <citation type="journal article" date="2015" name="Nature">
        <title>rRNA introns, odd ribosomes, and small enigmatic genomes across a large radiation of phyla.</title>
        <authorList>
            <person name="Brown C.T."/>
            <person name="Hug L.A."/>
            <person name="Thomas B.C."/>
            <person name="Sharon I."/>
            <person name="Castelle C.J."/>
            <person name="Singh A."/>
            <person name="Wilkins M.J."/>
            <person name="Williams K.H."/>
            <person name="Banfield J.F."/>
        </authorList>
    </citation>
    <scope>NUCLEOTIDE SEQUENCE [LARGE SCALE GENOMIC DNA]</scope>
</reference>
<dbReference type="EMBL" id="LCNT01000007">
    <property type="protein sequence ID" value="KKU60722.1"/>
    <property type="molecule type" value="Genomic_DNA"/>
</dbReference>
<dbReference type="AlphaFoldDB" id="A0A0G1RUB8"/>
<organism evidence="1 2">
    <name type="scientific">Candidatus Beckwithbacteria bacterium GW2011_GWB1_47_15</name>
    <dbReference type="NCBI Taxonomy" id="1618371"/>
    <lineage>
        <taxon>Bacteria</taxon>
        <taxon>Candidatus Beckwithiibacteriota</taxon>
    </lineage>
</organism>
<evidence type="ECO:0000313" key="2">
    <source>
        <dbReference type="Proteomes" id="UP000033860"/>
    </source>
</evidence>
<evidence type="ECO:0000313" key="1">
    <source>
        <dbReference type="EMBL" id="KKU60722.1"/>
    </source>
</evidence>
<protein>
    <submittedName>
        <fullName evidence="1">Uncharacterized protein</fullName>
    </submittedName>
</protein>
<sequence length="410" mass="46358">MDQQELSRAQTDRMKELNQVGFNRLGKSSIFENGGAVVDIKDNGTLTLMVDYDSHTDWKRILALQVGEGYFKEGFSLITITSDLTVMERTLNGSGGGFSGERKPDFTKFQDKTIEQQLLETGFESDLIEPNIFRYQLQYEGESGEVIAWTSGGKVERMTKPIRPALQAMLDDKTQIIDCTEEPYEWGGASTVLTVRNSTMEFKINLIYGGSLVEGSQKLLRNVEPEELDIRPLEIVAEQSGFKIGGRNETELIKELTEINGQPVEKLESRMRPMRDSMAGFLGENESLLYIMASDNDFVLSQKLTHQDLAAPLFYAREHYFKGFGTQFSLGGRKFRVEMDTFRGMQFSPFEDETGTASDMTITNLDTGVSLKCSCLLPDMIQRYGFYEGKQTPYRLEPTSILEVFDFIPN</sequence>
<comment type="caution">
    <text evidence="1">The sequence shown here is derived from an EMBL/GenBank/DDBJ whole genome shotgun (WGS) entry which is preliminary data.</text>
</comment>
<dbReference type="Proteomes" id="UP000033860">
    <property type="component" value="Unassembled WGS sequence"/>
</dbReference>
<proteinExistence type="predicted"/>
<accession>A0A0G1RUB8</accession>